<keyword evidence="3" id="KW-1185">Reference proteome</keyword>
<evidence type="ECO:0000256" key="1">
    <source>
        <dbReference type="SAM" id="MobiDB-lite"/>
    </source>
</evidence>
<dbReference type="AlphaFoldDB" id="A0A8H6S1P8"/>
<name>A0A8H6S1P8_MYCCL</name>
<comment type="caution">
    <text evidence="2">The sequence shown here is derived from an EMBL/GenBank/DDBJ whole genome shotgun (WGS) entry which is preliminary data.</text>
</comment>
<feature type="region of interest" description="Disordered" evidence="1">
    <location>
        <begin position="1"/>
        <end position="212"/>
    </location>
</feature>
<accession>A0A8H6S1P8</accession>
<feature type="region of interest" description="Disordered" evidence="1">
    <location>
        <begin position="236"/>
        <end position="259"/>
    </location>
</feature>
<feature type="compositionally biased region" description="Pro residues" evidence="1">
    <location>
        <begin position="240"/>
        <end position="251"/>
    </location>
</feature>
<reference evidence="2" key="1">
    <citation type="submission" date="2020-05" db="EMBL/GenBank/DDBJ databases">
        <title>Mycena genomes resolve the evolution of fungal bioluminescence.</title>
        <authorList>
            <person name="Tsai I.J."/>
        </authorList>
    </citation>
    <scope>NUCLEOTIDE SEQUENCE</scope>
    <source>
        <strain evidence="2">110903Hualien_Pintung</strain>
    </source>
</reference>
<gene>
    <name evidence="2" type="ORF">HMN09_01332100</name>
</gene>
<evidence type="ECO:0000313" key="3">
    <source>
        <dbReference type="Proteomes" id="UP000613580"/>
    </source>
</evidence>
<feature type="compositionally biased region" description="Polar residues" evidence="1">
    <location>
        <begin position="155"/>
        <end position="178"/>
    </location>
</feature>
<dbReference type="EMBL" id="JACAZE010000028">
    <property type="protein sequence ID" value="KAF7289690.1"/>
    <property type="molecule type" value="Genomic_DNA"/>
</dbReference>
<feature type="compositionally biased region" description="Low complexity" evidence="1">
    <location>
        <begin position="201"/>
        <end position="212"/>
    </location>
</feature>
<feature type="compositionally biased region" description="Basic and acidic residues" evidence="1">
    <location>
        <begin position="87"/>
        <end position="99"/>
    </location>
</feature>
<organism evidence="2 3">
    <name type="scientific">Mycena chlorophos</name>
    <name type="common">Agaric fungus</name>
    <name type="synonym">Agaricus chlorophos</name>
    <dbReference type="NCBI Taxonomy" id="658473"/>
    <lineage>
        <taxon>Eukaryota</taxon>
        <taxon>Fungi</taxon>
        <taxon>Dikarya</taxon>
        <taxon>Basidiomycota</taxon>
        <taxon>Agaricomycotina</taxon>
        <taxon>Agaricomycetes</taxon>
        <taxon>Agaricomycetidae</taxon>
        <taxon>Agaricales</taxon>
        <taxon>Marasmiineae</taxon>
        <taxon>Mycenaceae</taxon>
        <taxon>Mycena</taxon>
    </lineage>
</organism>
<proteinExistence type="predicted"/>
<feature type="compositionally biased region" description="Low complexity" evidence="1">
    <location>
        <begin position="69"/>
        <end position="84"/>
    </location>
</feature>
<dbReference type="Proteomes" id="UP000613580">
    <property type="component" value="Unassembled WGS sequence"/>
</dbReference>
<sequence length="355" mass="38430">MKSPPLRHASLSSSRSSSAGSNSGSGSTSAGSSPESITSEYLDSPWRWRSVPRHRSVRSTQLKSAMKKSSSSRVAHAAASGSSSTTHYERNEHEHERLRTGSVQSTSTTSTMASSSVWSFEDGSTTSSTGTTESMSSLAESESASGSDEGLSGENLKTPTQASPYTTAAEPSSGQKVSCRSRLRHKLSTTFSSHTLALSHPPRANASASAPSATVRAVRRVELLFHNPWTTAPAGVRVRPFPPPRTGPPRVFPKSESPPREMEALPVCAERLQLRLEPQLGDIDVFRDGNGKDHDGDDENEICFEDDEEDFEDDYEVGSGVRFVLSEEAAAKLDRRDEWTKDEGGCLVDYLLMCR</sequence>
<feature type="compositionally biased region" description="Low complexity" evidence="1">
    <location>
        <begin position="9"/>
        <end position="36"/>
    </location>
</feature>
<feature type="compositionally biased region" description="Low complexity" evidence="1">
    <location>
        <begin position="100"/>
        <end position="154"/>
    </location>
</feature>
<evidence type="ECO:0000313" key="2">
    <source>
        <dbReference type="EMBL" id="KAF7289690.1"/>
    </source>
</evidence>
<protein>
    <submittedName>
        <fullName evidence="2">Uncharacterized protein</fullName>
    </submittedName>
</protein>